<dbReference type="PANTHER" id="PTHR31471:SF1">
    <property type="entry name" value="OS12G0613600 PROTEIN"/>
    <property type="match status" value="1"/>
</dbReference>
<comment type="similarity">
    <text evidence="1">Belongs to the remorin family.</text>
</comment>
<comment type="caution">
    <text evidence="4">The sequence shown here is derived from an EMBL/GenBank/DDBJ whole genome shotgun (WGS) entry which is preliminary data.</text>
</comment>
<evidence type="ECO:0000259" key="3">
    <source>
        <dbReference type="Pfam" id="PF03763"/>
    </source>
</evidence>
<feature type="domain" description="Remorin C-terminal" evidence="3">
    <location>
        <begin position="329"/>
        <end position="433"/>
    </location>
</feature>
<feature type="compositionally biased region" description="Polar residues" evidence="2">
    <location>
        <begin position="82"/>
        <end position="93"/>
    </location>
</feature>
<name>A0A199VS53_ANACO</name>
<feature type="compositionally biased region" description="Basic and acidic residues" evidence="2">
    <location>
        <begin position="45"/>
        <end position="57"/>
    </location>
</feature>
<feature type="region of interest" description="Disordered" evidence="2">
    <location>
        <begin position="30"/>
        <end position="57"/>
    </location>
</feature>
<evidence type="ECO:0000313" key="4">
    <source>
        <dbReference type="EMBL" id="OAY79751.1"/>
    </source>
</evidence>
<organism evidence="4 5">
    <name type="scientific">Ananas comosus</name>
    <name type="common">Pineapple</name>
    <name type="synonym">Ananas ananas</name>
    <dbReference type="NCBI Taxonomy" id="4615"/>
    <lineage>
        <taxon>Eukaryota</taxon>
        <taxon>Viridiplantae</taxon>
        <taxon>Streptophyta</taxon>
        <taxon>Embryophyta</taxon>
        <taxon>Tracheophyta</taxon>
        <taxon>Spermatophyta</taxon>
        <taxon>Magnoliopsida</taxon>
        <taxon>Liliopsida</taxon>
        <taxon>Poales</taxon>
        <taxon>Bromeliaceae</taxon>
        <taxon>Bromelioideae</taxon>
        <taxon>Ananas</taxon>
    </lineage>
</organism>
<dbReference type="Proteomes" id="UP000092600">
    <property type="component" value="Unassembled WGS sequence"/>
</dbReference>
<protein>
    <recommendedName>
        <fullName evidence="3">Remorin C-terminal domain-containing protein</fullName>
    </recommendedName>
</protein>
<dbReference type="Pfam" id="PF03763">
    <property type="entry name" value="Remorin_C"/>
    <property type="match status" value="1"/>
</dbReference>
<evidence type="ECO:0000256" key="1">
    <source>
        <dbReference type="ARBA" id="ARBA00005711"/>
    </source>
</evidence>
<dbReference type="STRING" id="4615.A0A199VS53"/>
<feature type="compositionally biased region" description="Polar residues" evidence="2">
    <location>
        <begin position="192"/>
        <end position="240"/>
    </location>
</feature>
<dbReference type="PANTHER" id="PTHR31471">
    <property type="entry name" value="OS02G0116800 PROTEIN"/>
    <property type="match status" value="1"/>
</dbReference>
<dbReference type="AlphaFoldDB" id="A0A199VS53"/>
<evidence type="ECO:0000313" key="5">
    <source>
        <dbReference type="Proteomes" id="UP000092600"/>
    </source>
</evidence>
<reference evidence="4 5" key="1">
    <citation type="journal article" date="2016" name="DNA Res.">
        <title>The draft genome of MD-2 pineapple using hybrid error correction of long reads.</title>
        <authorList>
            <person name="Redwan R.M."/>
            <person name="Saidin A."/>
            <person name="Kumar S.V."/>
        </authorList>
    </citation>
    <scope>NUCLEOTIDE SEQUENCE [LARGE SCALE GENOMIC DNA]</scope>
    <source>
        <strain evidence="5">cv. MD2</strain>
        <tissue evidence="4">Leaf</tissue>
    </source>
</reference>
<proteinExistence type="inferred from homology"/>
<feature type="region of interest" description="Disordered" evidence="2">
    <location>
        <begin position="82"/>
        <end position="110"/>
    </location>
</feature>
<evidence type="ECO:0000256" key="2">
    <source>
        <dbReference type="SAM" id="MobiDB-lite"/>
    </source>
</evidence>
<gene>
    <name evidence="4" type="ORF">ACMD2_17852</name>
</gene>
<feature type="region of interest" description="Disordered" evidence="2">
    <location>
        <begin position="178"/>
        <end position="270"/>
    </location>
</feature>
<accession>A0A199VS53</accession>
<sequence length="478" mass="53531">MEYERIHKVQVGAISPGKLSMRLFGSHHIRKQESANNSSRASPSKLDDTECSRKSLLAEDPDETYKLKDYGNASSLIAVENSEASSPALSGVSTEEFARSSEEDGNMNDNRNSYNFEFQREKRGIQHSVVPSKWNDAEKWIVNRHIIYSNPNVSKRTASESRGTCQVTSNLVRVAPEFSSAEQKNHHVQKTGIESSSSTNPTITSAEQSVSTRDIGTAMTPTASQDPSRTNTPIRATTPAFSPPSSLPSTPKRARRISTPSEENVHNQKKVCTADSSERELQLKIRREIAALGLQLGKMNIASWATKDELMQASPSIASTNADCVAKMEFETRAVAWQESQKSKYTAKHKHDEIKIQAWESHQRAKFEAKMRKVEARAEQMKARAQQRMVEKLTKTRLKVDAKKATLDARRDRQVVRLARQVEKIRQTGHVPSSLLRPLLGCFLSDRSFLTKLKEERFSEKKKLLLGPGLGTSSLDHE</sequence>
<dbReference type="InterPro" id="IPR005516">
    <property type="entry name" value="Remorin_C"/>
</dbReference>
<dbReference type="EMBL" id="LSRQ01001016">
    <property type="protein sequence ID" value="OAY79751.1"/>
    <property type="molecule type" value="Genomic_DNA"/>
</dbReference>